<protein>
    <submittedName>
        <fullName evidence="1">Uncharacterized protein</fullName>
    </submittedName>
</protein>
<proteinExistence type="predicted"/>
<dbReference type="EMBL" id="ML209219">
    <property type="protein sequence ID" value="TFK58727.1"/>
    <property type="molecule type" value="Genomic_DNA"/>
</dbReference>
<reference evidence="1 2" key="1">
    <citation type="journal article" date="2019" name="Nat. Ecol. Evol.">
        <title>Megaphylogeny resolves global patterns of mushroom evolution.</title>
        <authorList>
            <person name="Varga T."/>
            <person name="Krizsan K."/>
            <person name="Foldi C."/>
            <person name="Dima B."/>
            <person name="Sanchez-Garcia M."/>
            <person name="Sanchez-Ramirez S."/>
            <person name="Szollosi G.J."/>
            <person name="Szarkandi J.G."/>
            <person name="Papp V."/>
            <person name="Albert L."/>
            <person name="Andreopoulos W."/>
            <person name="Angelini C."/>
            <person name="Antonin V."/>
            <person name="Barry K.W."/>
            <person name="Bougher N.L."/>
            <person name="Buchanan P."/>
            <person name="Buyck B."/>
            <person name="Bense V."/>
            <person name="Catcheside P."/>
            <person name="Chovatia M."/>
            <person name="Cooper J."/>
            <person name="Damon W."/>
            <person name="Desjardin D."/>
            <person name="Finy P."/>
            <person name="Geml J."/>
            <person name="Haridas S."/>
            <person name="Hughes K."/>
            <person name="Justo A."/>
            <person name="Karasinski D."/>
            <person name="Kautmanova I."/>
            <person name="Kiss B."/>
            <person name="Kocsube S."/>
            <person name="Kotiranta H."/>
            <person name="LaButti K.M."/>
            <person name="Lechner B.E."/>
            <person name="Liimatainen K."/>
            <person name="Lipzen A."/>
            <person name="Lukacs Z."/>
            <person name="Mihaltcheva S."/>
            <person name="Morgado L.N."/>
            <person name="Niskanen T."/>
            <person name="Noordeloos M.E."/>
            <person name="Ohm R.A."/>
            <person name="Ortiz-Santana B."/>
            <person name="Ovrebo C."/>
            <person name="Racz N."/>
            <person name="Riley R."/>
            <person name="Savchenko A."/>
            <person name="Shiryaev A."/>
            <person name="Soop K."/>
            <person name="Spirin V."/>
            <person name="Szebenyi C."/>
            <person name="Tomsovsky M."/>
            <person name="Tulloss R.E."/>
            <person name="Uehling J."/>
            <person name="Grigoriev I.V."/>
            <person name="Vagvolgyi C."/>
            <person name="Papp T."/>
            <person name="Martin F.M."/>
            <person name="Miettinen O."/>
            <person name="Hibbett D.S."/>
            <person name="Nagy L.G."/>
        </authorList>
    </citation>
    <scope>NUCLEOTIDE SEQUENCE [LARGE SCALE GENOMIC DNA]</scope>
    <source>
        <strain evidence="1 2">NL-1719</strain>
    </source>
</reference>
<dbReference type="Proteomes" id="UP000308600">
    <property type="component" value="Unassembled WGS sequence"/>
</dbReference>
<name>A0ACD2ZZ48_9AGAR</name>
<keyword evidence="2" id="KW-1185">Reference proteome</keyword>
<gene>
    <name evidence="1" type="ORF">BDN72DRAFT_906466</name>
</gene>
<sequence length="195" mass="21935">MANSSIRLAPPRLTRDALTDKRWVVVNDGGHVLTSQHNTHLSNLPASFFSILAHVEHMDETPVPEAYRPSFTNTYTLRVGPSRDPERARSFFESIKALQVLEDTLGPNISVHSPIKVDSAGIQLQLNVPIADSDNIPMAVPLTLFDDHARIQSLGEYMRDFPHGDIDFMIVLRQFSPDPSIRQVRVYTQLARLCH</sequence>
<evidence type="ECO:0000313" key="2">
    <source>
        <dbReference type="Proteomes" id="UP000308600"/>
    </source>
</evidence>
<accession>A0ACD2ZZ48</accession>
<organism evidence="1 2">
    <name type="scientific">Pluteus cervinus</name>
    <dbReference type="NCBI Taxonomy" id="181527"/>
    <lineage>
        <taxon>Eukaryota</taxon>
        <taxon>Fungi</taxon>
        <taxon>Dikarya</taxon>
        <taxon>Basidiomycota</taxon>
        <taxon>Agaricomycotina</taxon>
        <taxon>Agaricomycetes</taxon>
        <taxon>Agaricomycetidae</taxon>
        <taxon>Agaricales</taxon>
        <taxon>Pluteineae</taxon>
        <taxon>Pluteaceae</taxon>
        <taxon>Pluteus</taxon>
    </lineage>
</organism>
<evidence type="ECO:0000313" key="1">
    <source>
        <dbReference type="EMBL" id="TFK58727.1"/>
    </source>
</evidence>